<sequence>MSSLNRPARLNRSVLALCGLVLLAAGGFAVFAYFMRWSRPLVPGTALPPTWVLVVTAAAAVIIGLLCVGWLGAQLNRKPKTTTWRLTSPSRRGRTTLPGTVAVQPFADEVLGYPEVRSVDARVTGKPASPLLVLLIRVNQDAELAEVRRRINDDSLPRLRQALELPELAVRTEFRCTAKAGPRIR</sequence>
<evidence type="ECO:0000313" key="3">
    <source>
        <dbReference type="Proteomes" id="UP000063699"/>
    </source>
</evidence>
<keyword evidence="3" id="KW-1185">Reference proteome</keyword>
<dbReference type="EMBL" id="CP012752">
    <property type="protein sequence ID" value="ALG06043.1"/>
    <property type="molecule type" value="Genomic_DNA"/>
</dbReference>
<evidence type="ECO:0000313" key="2">
    <source>
        <dbReference type="EMBL" id="ALG06043.1"/>
    </source>
</evidence>
<dbReference type="OrthoDB" id="3363827at2"/>
<accession>A0A0N9HV46</accession>
<feature type="transmembrane region" description="Helical" evidence="1">
    <location>
        <begin position="50"/>
        <end position="71"/>
    </location>
</feature>
<gene>
    <name evidence="2" type="ORF">AOZ06_03130</name>
</gene>
<dbReference type="STRING" id="860235.AOZ06_03130"/>
<name>A0A0N9HV46_9PSEU</name>
<dbReference type="RefSeq" id="WP_054288019.1">
    <property type="nucleotide sequence ID" value="NZ_CP012752.1"/>
</dbReference>
<keyword evidence="1" id="KW-1133">Transmembrane helix</keyword>
<evidence type="ECO:0000256" key="1">
    <source>
        <dbReference type="SAM" id="Phobius"/>
    </source>
</evidence>
<keyword evidence="1" id="KW-0472">Membrane</keyword>
<evidence type="ECO:0008006" key="4">
    <source>
        <dbReference type="Google" id="ProtNLM"/>
    </source>
</evidence>
<dbReference type="Proteomes" id="UP000063699">
    <property type="component" value="Chromosome"/>
</dbReference>
<feature type="transmembrane region" description="Helical" evidence="1">
    <location>
        <begin position="12"/>
        <end position="35"/>
    </location>
</feature>
<dbReference type="KEGG" id="kphy:AOZ06_03130"/>
<dbReference type="AlphaFoldDB" id="A0A0N9HV46"/>
<reference evidence="2 3" key="1">
    <citation type="submission" date="2015-07" db="EMBL/GenBank/DDBJ databases">
        <title>Genome sequencing of Kibdelosporangium phytohabitans.</title>
        <authorList>
            <person name="Qin S."/>
            <person name="Xing K."/>
        </authorList>
    </citation>
    <scope>NUCLEOTIDE SEQUENCE [LARGE SCALE GENOMIC DNA]</scope>
    <source>
        <strain evidence="2 3">KLBMP1111</strain>
    </source>
</reference>
<proteinExistence type="predicted"/>
<keyword evidence="1" id="KW-0812">Transmembrane</keyword>
<protein>
    <recommendedName>
        <fullName evidence="4">Alkaline shock response membrane anchor protein AmaP</fullName>
    </recommendedName>
</protein>
<organism evidence="2 3">
    <name type="scientific">Kibdelosporangium phytohabitans</name>
    <dbReference type="NCBI Taxonomy" id="860235"/>
    <lineage>
        <taxon>Bacteria</taxon>
        <taxon>Bacillati</taxon>
        <taxon>Actinomycetota</taxon>
        <taxon>Actinomycetes</taxon>
        <taxon>Pseudonocardiales</taxon>
        <taxon>Pseudonocardiaceae</taxon>
        <taxon>Kibdelosporangium</taxon>
    </lineage>
</organism>